<evidence type="ECO:0000313" key="16">
    <source>
        <dbReference type="Proteomes" id="UP000062998"/>
    </source>
</evidence>
<keyword evidence="4" id="KW-0997">Cell inner membrane</keyword>
<comment type="similarity">
    <text evidence="12">Belongs to the ABC transporter superfamily. Macrolide exporter (TC 3.A.1.122) family.</text>
</comment>
<dbReference type="GO" id="GO:0005524">
    <property type="term" value="F:ATP binding"/>
    <property type="evidence" value="ECO:0007669"/>
    <property type="project" value="UniProtKB-KW"/>
</dbReference>
<dbReference type="Pfam" id="PF12704">
    <property type="entry name" value="MacB_PCD"/>
    <property type="match status" value="1"/>
</dbReference>
<dbReference type="InterPro" id="IPR027417">
    <property type="entry name" value="P-loop_NTPase"/>
</dbReference>
<dbReference type="InterPro" id="IPR017871">
    <property type="entry name" value="ABC_transporter-like_CS"/>
</dbReference>
<dbReference type="GO" id="GO:0046677">
    <property type="term" value="P:response to antibiotic"/>
    <property type="evidence" value="ECO:0007669"/>
    <property type="project" value="UniProtKB-KW"/>
</dbReference>
<accession>A0A107EJV9</accession>
<keyword evidence="5 13" id="KW-0812">Transmembrane</keyword>
<organism evidence="15 16">
    <name type="scientific">Burkholderia ubonensis</name>
    <dbReference type="NCBI Taxonomy" id="101571"/>
    <lineage>
        <taxon>Bacteria</taxon>
        <taxon>Pseudomonadati</taxon>
        <taxon>Pseudomonadota</taxon>
        <taxon>Betaproteobacteria</taxon>
        <taxon>Burkholderiales</taxon>
        <taxon>Burkholderiaceae</taxon>
        <taxon>Burkholderia</taxon>
        <taxon>Burkholderia cepacia complex</taxon>
    </lineage>
</organism>
<gene>
    <name evidence="15" type="ORF">WL73_29295</name>
</gene>
<evidence type="ECO:0000256" key="10">
    <source>
        <dbReference type="ARBA" id="ARBA00023136"/>
    </source>
</evidence>
<evidence type="ECO:0000256" key="5">
    <source>
        <dbReference type="ARBA" id="ARBA00022692"/>
    </source>
</evidence>
<comment type="caution">
    <text evidence="15">The sequence shown here is derived from an EMBL/GenBank/DDBJ whole genome shotgun (WGS) entry which is preliminary data.</text>
</comment>
<evidence type="ECO:0000256" key="4">
    <source>
        <dbReference type="ARBA" id="ARBA00022519"/>
    </source>
</evidence>
<dbReference type="InterPro" id="IPR003439">
    <property type="entry name" value="ABC_transporter-like_ATP-bd"/>
</dbReference>
<evidence type="ECO:0000313" key="15">
    <source>
        <dbReference type="EMBL" id="KWD92272.1"/>
    </source>
</evidence>
<keyword evidence="11" id="KW-0046">Antibiotic resistance</keyword>
<evidence type="ECO:0000256" key="2">
    <source>
        <dbReference type="ARBA" id="ARBA00022448"/>
    </source>
</evidence>
<dbReference type="SUPFAM" id="SSF52540">
    <property type="entry name" value="P-loop containing nucleoside triphosphate hydrolases"/>
    <property type="match status" value="1"/>
</dbReference>
<dbReference type="PANTHER" id="PTHR30572">
    <property type="entry name" value="MEMBRANE COMPONENT OF TRANSPORTER-RELATED"/>
    <property type="match status" value="1"/>
</dbReference>
<feature type="transmembrane region" description="Helical" evidence="13">
    <location>
        <begin position="606"/>
        <end position="635"/>
    </location>
</feature>
<evidence type="ECO:0000256" key="7">
    <source>
        <dbReference type="ARBA" id="ARBA00022840"/>
    </source>
</evidence>
<keyword evidence="3" id="KW-1003">Cell membrane</keyword>
<dbReference type="PROSITE" id="PS00211">
    <property type="entry name" value="ABC_TRANSPORTER_1"/>
    <property type="match status" value="1"/>
</dbReference>
<dbReference type="PROSITE" id="PS50893">
    <property type="entry name" value="ABC_TRANSPORTER_2"/>
    <property type="match status" value="1"/>
</dbReference>
<dbReference type="PANTHER" id="PTHR30572:SF7">
    <property type="entry name" value="MACROLIDE EXPORT ATP-BINDING_PERMEASE PROTEIN MACB"/>
    <property type="match status" value="1"/>
</dbReference>
<dbReference type="SMART" id="SM00382">
    <property type="entry name" value="AAA"/>
    <property type="match status" value="1"/>
</dbReference>
<dbReference type="GO" id="GO:0005886">
    <property type="term" value="C:plasma membrane"/>
    <property type="evidence" value="ECO:0007669"/>
    <property type="project" value="UniProtKB-SubCell"/>
</dbReference>
<evidence type="ECO:0000256" key="9">
    <source>
        <dbReference type="ARBA" id="ARBA00022989"/>
    </source>
</evidence>
<evidence type="ECO:0000256" key="13">
    <source>
        <dbReference type="SAM" id="Phobius"/>
    </source>
</evidence>
<dbReference type="OrthoDB" id="4814201at2"/>
<feature type="transmembrane region" description="Helical" evidence="13">
    <location>
        <begin position="557"/>
        <end position="582"/>
    </location>
</feature>
<dbReference type="CDD" id="cd03255">
    <property type="entry name" value="ABC_MJ0796_LolCDE_FtsE"/>
    <property type="match status" value="1"/>
</dbReference>
<sequence>MTRPLLQLTNVTRRFPAGDRDVVVLRNVSLSIDAGEIVAIVGASGSGKSTLMNILGCLDHPSAGSYTVGGRETRTLDGDELAQLRRERFGFIFQRYHLLPHLSAVANLEMPAIYAGSAPAERRARAQRLLARLGLADREDHRPSQLSGGQQQRVSIARALMNGGEVILADEPTGALDSKSGDEVIRILRELNALGHTVIIVTHDEHVARHARRIVEIHDGEIVADRSNPHYAAATETAAEPDTAWHATPVLLAHAGAVPALAVDAARPAQPAQLARPARRLSAGAGRFAEAFRMAWRALVSHRLRTALTMLGIIIGITSVVSIVAIGEGAKRYMLDEIGSIGTNTINLYPGLDWGDSRADAIQTLVPADVAALAEQPYVDSATPETSRTQLLRYRNVDVNALVSGVGERFFQVRGMKLALGVAFGADEVRRQAQVVVIDQNTRRKLFGARPNPLGEVILIGNLPCVVIGVVADKKSAFGDVKSLNAWVPYTTASGRLFGQQHLDSITVRVRAGQPSQAAEQSLTKLITRRHGRKDFFTYNMDSVVKTVESTGRSLTLLLSLIAVISLVVGGIGVMNIMLVSVTERTREIGIRMAVGARQTDILQQFLVEAVLVCLLGGAVGIALSFGVGALFSMFVDQWQMVFSAGAIVTAFLCSTLTGVVFGFMPARNASRLDPIDALARD</sequence>
<reference evidence="15 16" key="1">
    <citation type="submission" date="2015-11" db="EMBL/GenBank/DDBJ databases">
        <title>Expanding the genomic diversity of Burkholderia species for the development of highly accurate diagnostics.</title>
        <authorList>
            <person name="Sahl J."/>
            <person name="Keim P."/>
            <person name="Wagner D."/>
        </authorList>
    </citation>
    <scope>NUCLEOTIDE SEQUENCE [LARGE SCALE GENOMIC DNA]</scope>
    <source>
        <strain evidence="15 16">MSMB2167WGS</strain>
    </source>
</reference>
<feature type="domain" description="ABC transporter" evidence="14">
    <location>
        <begin position="6"/>
        <end position="244"/>
    </location>
</feature>
<evidence type="ECO:0000259" key="14">
    <source>
        <dbReference type="PROSITE" id="PS50893"/>
    </source>
</evidence>
<keyword evidence="2" id="KW-0813">Transport</keyword>
<evidence type="ECO:0000256" key="3">
    <source>
        <dbReference type="ARBA" id="ARBA00022475"/>
    </source>
</evidence>
<feature type="transmembrane region" description="Helical" evidence="13">
    <location>
        <begin position="641"/>
        <end position="664"/>
    </location>
</feature>
<dbReference type="InterPro" id="IPR025857">
    <property type="entry name" value="MacB_PCD"/>
</dbReference>
<evidence type="ECO:0000256" key="12">
    <source>
        <dbReference type="ARBA" id="ARBA00038388"/>
    </source>
</evidence>
<dbReference type="Gene3D" id="3.40.50.300">
    <property type="entry name" value="P-loop containing nucleotide triphosphate hydrolases"/>
    <property type="match status" value="1"/>
</dbReference>
<comment type="subcellular location">
    <subcellularLocation>
        <location evidence="1">Cell inner membrane</location>
        <topology evidence="1">Multi-pass membrane protein</topology>
    </subcellularLocation>
</comment>
<dbReference type="GO" id="GO:0098796">
    <property type="term" value="C:membrane protein complex"/>
    <property type="evidence" value="ECO:0007669"/>
    <property type="project" value="UniProtKB-ARBA"/>
</dbReference>
<dbReference type="InterPro" id="IPR003593">
    <property type="entry name" value="AAA+_ATPase"/>
</dbReference>
<dbReference type="InterPro" id="IPR050250">
    <property type="entry name" value="Macrolide_Exporter_MacB"/>
</dbReference>
<keyword evidence="8" id="KW-1278">Translocase</keyword>
<evidence type="ECO:0000256" key="11">
    <source>
        <dbReference type="ARBA" id="ARBA00023251"/>
    </source>
</evidence>
<dbReference type="GO" id="GO:0022857">
    <property type="term" value="F:transmembrane transporter activity"/>
    <property type="evidence" value="ECO:0007669"/>
    <property type="project" value="TreeGrafter"/>
</dbReference>
<dbReference type="GO" id="GO:0016887">
    <property type="term" value="F:ATP hydrolysis activity"/>
    <property type="evidence" value="ECO:0007669"/>
    <property type="project" value="InterPro"/>
</dbReference>
<proteinExistence type="inferred from homology"/>
<keyword evidence="10 13" id="KW-0472">Membrane</keyword>
<keyword evidence="9 13" id="KW-1133">Transmembrane helix</keyword>
<dbReference type="FunFam" id="3.40.50.300:FF:000032">
    <property type="entry name" value="Export ABC transporter ATP-binding protein"/>
    <property type="match status" value="1"/>
</dbReference>
<protein>
    <submittedName>
        <fullName evidence="15">Macrolide transporter</fullName>
    </submittedName>
</protein>
<evidence type="ECO:0000256" key="8">
    <source>
        <dbReference type="ARBA" id="ARBA00022967"/>
    </source>
</evidence>
<dbReference type="Pfam" id="PF02687">
    <property type="entry name" value="FtsX"/>
    <property type="match status" value="1"/>
</dbReference>
<name>A0A107EJV9_9BURK</name>
<evidence type="ECO:0000256" key="6">
    <source>
        <dbReference type="ARBA" id="ARBA00022741"/>
    </source>
</evidence>
<dbReference type="EMBL" id="LPIX01000111">
    <property type="protein sequence ID" value="KWD92272.1"/>
    <property type="molecule type" value="Genomic_DNA"/>
</dbReference>
<feature type="transmembrane region" description="Helical" evidence="13">
    <location>
        <begin position="307"/>
        <end position="326"/>
    </location>
</feature>
<dbReference type="Proteomes" id="UP000062998">
    <property type="component" value="Unassembled WGS sequence"/>
</dbReference>
<dbReference type="AlphaFoldDB" id="A0A107EJV9"/>
<dbReference type="RefSeq" id="WP_060327362.1">
    <property type="nucleotide sequence ID" value="NZ_LPIU01000067.1"/>
</dbReference>
<feature type="transmembrane region" description="Helical" evidence="13">
    <location>
        <begin position="453"/>
        <end position="472"/>
    </location>
</feature>
<dbReference type="Pfam" id="PF00005">
    <property type="entry name" value="ABC_tran"/>
    <property type="match status" value="1"/>
</dbReference>
<keyword evidence="6" id="KW-0547">Nucleotide-binding</keyword>
<keyword evidence="7" id="KW-0067">ATP-binding</keyword>
<dbReference type="InterPro" id="IPR017911">
    <property type="entry name" value="MacB-like_ATP-bd"/>
</dbReference>
<evidence type="ECO:0000256" key="1">
    <source>
        <dbReference type="ARBA" id="ARBA00004429"/>
    </source>
</evidence>
<dbReference type="InterPro" id="IPR003838">
    <property type="entry name" value="ABC3_permease_C"/>
</dbReference>